<feature type="compositionally biased region" description="Polar residues" evidence="1">
    <location>
        <begin position="87"/>
        <end position="98"/>
    </location>
</feature>
<organism evidence="2 3">
    <name type="scientific">Paramecium octaurelia</name>
    <dbReference type="NCBI Taxonomy" id="43137"/>
    <lineage>
        <taxon>Eukaryota</taxon>
        <taxon>Sar</taxon>
        <taxon>Alveolata</taxon>
        <taxon>Ciliophora</taxon>
        <taxon>Intramacronucleata</taxon>
        <taxon>Oligohymenophorea</taxon>
        <taxon>Peniculida</taxon>
        <taxon>Parameciidae</taxon>
        <taxon>Paramecium</taxon>
    </lineage>
</organism>
<protein>
    <submittedName>
        <fullName evidence="2">Uncharacterized protein</fullName>
    </submittedName>
</protein>
<dbReference type="AlphaFoldDB" id="A0A8S1S964"/>
<name>A0A8S1S964_PAROT</name>
<dbReference type="Proteomes" id="UP000683925">
    <property type="component" value="Unassembled WGS sequence"/>
</dbReference>
<dbReference type="OMA" id="EPDQFFP"/>
<feature type="region of interest" description="Disordered" evidence="1">
    <location>
        <begin position="87"/>
        <end position="117"/>
    </location>
</feature>
<evidence type="ECO:0000313" key="3">
    <source>
        <dbReference type="Proteomes" id="UP000683925"/>
    </source>
</evidence>
<dbReference type="EMBL" id="CAJJDP010000005">
    <property type="protein sequence ID" value="CAD8135454.1"/>
    <property type="molecule type" value="Genomic_DNA"/>
</dbReference>
<dbReference type="OrthoDB" id="302431at2759"/>
<keyword evidence="3" id="KW-1185">Reference proteome</keyword>
<reference evidence="2" key="1">
    <citation type="submission" date="2021-01" db="EMBL/GenBank/DDBJ databases">
        <authorList>
            <consortium name="Genoscope - CEA"/>
            <person name="William W."/>
        </authorList>
    </citation>
    <scope>NUCLEOTIDE SEQUENCE</scope>
</reference>
<evidence type="ECO:0000313" key="2">
    <source>
        <dbReference type="EMBL" id="CAD8135454.1"/>
    </source>
</evidence>
<gene>
    <name evidence="2" type="ORF">POCTA_138.1.T0060397</name>
</gene>
<sequence length="157" mass="17921">MGNVCQATQVNITPEISDESARSQRIMETSHRAIFKEIYKKEKAEIPELSYSSPPRTYLPLLNLDLIEPDQFFPQIKSSRRTLSFVNEKTQRQIVKSRTPSHKPGPEAMSITKQPIKSSLKSINSKISSSNKSQKSVRWGSDLSVFLNLTHYQNQQI</sequence>
<evidence type="ECO:0000256" key="1">
    <source>
        <dbReference type="SAM" id="MobiDB-lite"/>
    </source>
</evidence>
<proteinExistence type="predicted"/>
<comment type="caution">
    <text evidence="2">The sequence shown here is derived from an EMBL/GenBank/DDBJ whole genome shotgun (WGS) entry which is preliminary data.</text>
</comment>
<accession>A0A8S1S964</accession>